<comment type="caution">
    <text evidence="2">The sequence shown here is derived from an EMBL/GenBank/DDBJ whole genome shotgun (WGS) entry which is preliminary data.</text>
</comment>
<feature type="region of interest" description="Disordered" evidence="1">
    <location>
        <begin position="583"/>
        <end position="769"/>
    </location>
</feature>
<feature type="region of interest" description="Disordered" evidence="1">
    <location>
        <begin position="421"/>
        <end position="524"/>
    </location>
</feature>
<dbReference type="EMBL" id="SDEE01000003">
    <property type="protein sequence ID" value="RXW25605.1"/>
    <property type="molecule type" value="Genomic_DNA"/>
</dbReference>
<feature type="compositionally biased region" description="Low complexity" evidence="1">
    <location>
        <begin position="377"/>
        <end position="386"/>
    </location>
</feature>
<feature type="compositionally biased region" description="Basic and acidic residues" evidence="1">
    <location>
        <begin position="467"/>
        <end position="477"/>
    </location>
</feature>
<name>A0A4Q2E2F1_9AGAR</name>
<proteinExistence type="predicted"/>
<gene>
    <name evidence="2" type="ORF">EST38_g282</name>
</gene>
<feature type="compositionally biased region" description="Polar residues" evidence="1">
    <location>
        <begin position="749"/>
        <end position="769"/>
    </location>
</feature>
<feature type="compositionally biased region" description="Acidic residues" evidence="1">
    <location>
        <begin position="82"/>
        <end position="95"/>
    </location>
</feature>
<feature type="compositionally biased region" description="Low complexity" evidence="1">
    <location>
        <begin position="688"/>
        <end position="704"/>
    </location>
</feature>
<evidence type="ECO:0000256" key="1">
    <source>
        <dbReference type="SAM" id="MobiDB-lite"/>
    </source>
</evidence>
<reference evidence="2 3" key="1">
    <citation type="submission" date="2019-01" db="EMBL/GenBank/DDBJ databases">
        <title>Draft genome sequence of Psathyrella aberdarensis IHI B618.</title>
        <authorList>
            <person name="Buettner E."/>
            <person name="Kellner H."/>
        </authorList>
    </citation>
    <scope>NUCLEOTIDE SEQUENCE [LARGE SCALE GENOMIC DNA]</scope>
    <source>
        <strain evidence="2 3">IHI B618</strain>
    </source>
</reference>
<accession>A0A4Q2E2F1</accession>
<dbReference type="OrthoDB" id="3071326at2759"/>
<organism evidence="2 3">
    <name type="scientific">Candolleomyces aberdarensis</name>
    <dbReference type="NCBI Taxonomy" id="2316362"/>
    <lineage>
        <taxon>Eukaryota</taxon>
        <taxon>Fungi</taxon>
        <taxon>Dikarya</taxon>
        <taxon>Basidiomycota</taxon>
        <taxon>Agaricomycotina</taxon>
        <taxon>Agaricomycetes</taxon>
        <taxon>Agaricomycetidae</taxon>
        <taxon>Agaricales</taxon>
        <taxon>Agaricineae</taxon>
        <taxon>Psathyrellaceae</taxon>
        <taxon>Candolleomyces</taxon>
    </lineage>
</organism>
<dbReference type="AlphaFoldDB" id="A0A4Q2E2F1"/>
<feature type="compositionally biased region" description="Polar residues" evidence="1">
    <location>
        <begin position="54"/>
        <end position="69"/>
    </location>
</feature>
<evidence type="ECO:0000313" key="2">
    <source>
        <dbReference type="EMBL" id="RXW25605.1"/>
    </source>
</evidence>
<feature type="compositionally biased region" description="Pro residues" evidence="1">
    <location>
        <begin position="728"/>
        <end position="747"/>
    </location>
</feature>
<dbReference type="Proteomes" id="UP000290288">
    <property type="component" value="Unassembled WGS sequence"/>
</dbReference>
<feature type="compositionally biased region" description="Polar residues" evidence="1">
    <location>
        <begin position="426"/>
        <end position="446"/>
    </location>
</feature>
<evidence type="ECO:0000313" key="3">
    <source>
        <dbReference type="Proteomes" id="UP000290288"/>
    </source>
</evidence>
<feature type="compositionally biased region" description="Polar residues" evidence="1">
    <location>
        <begin position="111"/>
        <end position="156"/>
    </location>
</feature>
<feature type="compositionally biased region" description="Polar residues" evidence="1">
    <location>
        <begin position="647"/>
        <end position="662"/>
    </location>
</feature>
<feature type="compositionally biased region" description="Polar residues" evidence="1">
    <location>
        <begin position="507"/>
        <end position="516"/>
    </location>
</feature>
<feature type="compositionally biased region" description="Basic and acidic residues" evidence="1">
    <location>
        <begin position="334"/>
        <end position="353"/>
    </location>
</feature>
<feature type="region of interest" description="Disordered" evidence="1">
    <location>
        <begin position="334"/>
        <end position="399"/>
    </location>
</feature>
<keyword evidence="3" id="KW-1185">Reference proteome</keyword>
<feature type="compositionally biased region" description="Polar residues" evidence="1">
    <location>
        <begin position="199"/>
        <end position="213"/>
    </location>
</feature>
<feature type="region of interest" description="Disordered" evidence="1">
    <location>
        <begin position="23"/>
        <end position="214"/>
    </location>
</feature>
<protein>
    <submittedName>
        <fullName evidence="2">Uncharacterized protein</fullName>
    </submittedName>
</protein>
<sequence>MPQAPSFTDFSWNKIGSQPAFLKRLNDAAPNAGDAGRQYSPSPSPDLEEALIPSGSSPNDDADQFQPQSKRNRLLDALAPEADVDMDDMYVEDDVNTPAGANLGPKEKEAQAQSASLRPQLRKASNGQSNTTNKLFALSQPRSKSGSTTAKISSAPQEKPSAVTKAGSAIGNVAPGSTLTPISPRNHTVPPTPPPENDQLGQPSGQAQATPNHYDSLRAARQRLQSLLDDISKPEVFTPVRDLIQAAKVESHSLAIASQKAVNLSQKALAFAQEALQASQEAAERSRNAKQQWEAALRGCEQRIADQSAKQEQQQEAVQRELAALGESIKLLEAEDRRRTQHAEQEARERQRVQEVPLHGAAATVGPSSLPTPPTAALPLSSASTSGAQTAFATEKQNDPAVSAPMVALIEQMKAQNAEIKHLRNEVTQLQKNVGNSGSSQTTPETQAEPPQHAMANESQPLPKQTMDPKVKEEVLRNKLKSHKKLTQSVPPAAPSRLPSDDLPALTQAQQPSVSPVAQPKLEPIPSTIPEAKVKIEFQEAALTAPYPAVVLPSRKPAPSARQESLQLEYPPMLHTFAETKGVVKSTRPLGSSSTQLSLVSSGGNPTRPTLKPLSAVPPASDTSDDSPIHMDRQGSDPGNLPLFLSEDNSLSDAPTSSTGQSTERRLPLEQAQQLTQEPTLPVIATLSEHSPTESSSSSSFSTPAPVPTQISSPSKKTKGKGRAQARPPLPTAPKPPASAQLPPKPPSTSSQNTTGSISRPRTPSLNSNSMDLAQAISQANRAPAPTPAAPAPSLASPTDQVIRVVRDPLSGAVGTWFTGTTTIIPRLILRTAEIILCLLDEGDRLLEEDLRRRLSFVAE</sequence>
<feature type="compositionally biased region" description="Polar residues" evidence="1">
    <location>
        <begin position="175"/>
        <end position="186"/>
    </location>
</feature>
<feature type="compositionally biased region" description="Low complexity" evidence="1">
    <location>
        <begin position="590"/>
        <end position="604"/>
    </location>
</feature>
<dbReference type="STRING" id="2316362.A0A4Q2E2F1"/>